<evidence type="ECO:0000256" key="2">
    <source>
        <dbReference type="PROSITE-ProRule" id="PRU00703"/>
    </source>
</evidence>
<dbReference type="EMBL" id="BOMI01000146">
    <property type="protein sequence ID" value="GID78450.1"/>
    <property type="molecule type" value="Genomic_DNA"/>
</dbReference>
<keyword evidence="1 2" id="KW-0129">CBS domain</keyword>
<dbReference type="RefSeq" id="WP_203773371.1">
    <property type="nucleotide sequence ID" value="NZ_BAAABO010000038.1"/>
</dbReference>
<keyword evidence="6" id="KW-1185">Reference proteome</keyword>
<dbReference type="Gene3D" id="3.30.1340.30">
    <property type="match status" value="1"/>
</dbReference>
<reference evidence="5 6" key="1">
    <citation type="submission" date="2021-01" db="EMBL/GenBank/DDBJ databases">
        <title>Whole genome shotgun sequence of Actinoplanes deccanensis NBRC 13994.</title>
        <authorList>
            <person name="Komaki H."/>
            <person name="Tamura T."/>
        </authorList>
    </citation>
    <scope>NUCLEOTIDE SEQUENCE [LARGE SCALE GENOMIC DNA]</scope>
    <source>
        <strain evidence="5 6">NBRC 13994</strain>
    </source>
</reference>
<organism evidence="5 6">
    <name type="scientific">Paractinoplanes deccanensis</name>
    <dbReference type="NCBI Taxonomy" id="113561"/>
    <lineage>
        <taxon>Bacteria</taxon>
        <taxon>Bacillati</taxon>
        <taxon>Actinomycetota</taxon>
        <taxon>Actinomycetes</taxon>
        <taxon>Micromonosporales</taxon>
        <taxon>Micromonosporaceae</taxon>
        <taxon>Paractinoplanes</taxon>
    </lineage>
</organism>
<name>A0ABQ3YF65_9ACTN</name>
<feature type="domain" description="CBS" evidence="4">
    <location>
        <begin position="92"/>
        <end position="148"/>
    </location>
</feature>
<dbReference type="Proteomes" id="UP000609879">
    <property type="component" value="Unassembled WGS sequence"/>
</dbReference>
<dbReference type="InterPro" id="IPR017080">
    <property type="entry name" value="UCP036990_CBS_BON"/>
</dbReference>
<comment type="caution">
    <text evidence="5">The sequence shown here is derived from an EMBL/GenBank/DDBJ whole genome shotgun (WGS) entry which is preliminary data.</text>
</comment>
<dbReference type="SUPFAM" id="SSF54631">
    <property type="entry name" value="CBS-domain pair"/>
    <property type="match status" value="1"/>
</dbReference>
<evidence type="ECO:0000259" key="3">
    <source>
        <dbReference type="PROSITE" id="PS50914"/>
    </source>
</evidence>
<dbReference type="InterPro" id="IPR046342">
    <property type="entry name" value="CBS_dom_sf"/>
</dbReference>
<dbReference type="PROSITE" id="PS51371">
    <property type="entry name" value="CBS"/>
    <property type="match status" value="2"/>
</dbReference>
<dbReference type="PIRSF" id="PIRSF036990">
    <property type="entry name" value="UCP036990_CBS_BON"/>
    <property type="match status" value="1"/>
</dbReference>
<proteinExistence type="predicted"/>
<dbReference type="SMART" id="SM00116">
    <property type="entry name" value="CBS"/>
    <property type="match status" value="2"/>
</dbReference>
<gene>
    <name evidence="5" type="ORF">Ade02nite_70910</name>
</gene>
<feature type="domain" description="BON" evidence="3">
    <location>
        <begin position="145"/>
        <end position="214"/>
    </location>
</feature>
<evidence type="ECO:0000256" key="1">
    <source>
        <dbReference type="ARBA" id="ARBA00023122"/>
    </source>
</evidence>
<evidence type="ECO:0000313" key="5">
    <source>
        <dbReference type="EMBL" id="GID78450.1"/>
    </source>
</evidence>
<dbReference type="CDD" id="cd04586">
    <property type="entry name" value="CBS_pair_BON_assoc"/>
    <property type="match status" value="1"/>
</dbReference>
<dbReference type="PANTHER" id="PTHR43080:SF29">
    <property type="entry name" value="OS02G0818000 PROTEIN"/>
    <property type="match status" value="1"/>
</dbReference>
<dbReference type="Pfam" id="PF04972">
    <property type="entry name" value="BON"/>
    <property type="match status" value="1"/>
</dbReference>
<dbReference type="InterPro" id="IPR000644">
    <property type="entry name" value="CBS_dom"/>
</dbReference>
<protein>
    <recommendedName>
        <fullName evidence="7">CBS domain-containing protein</fullName>
    </recommendedName>
</protein>
<feature type="domain" description="CBS" evidence="4">
    <location>
        <begin position="10"/>
        <end position="66"/>
    </location>
</feature>
<evidence type="ECO:0000259" key="4">
    <source>
        <dbReference type="PROSITE" id="PS51371"/>
    </source>
</evidence>
<sequence>MKTWTVDDVMTQAVVTAAPGTSYRELVDLLVSRNFSAVPVVDDYQRVAGVVSEADLLRKIEYAGDEQPRLFEGRRRRGERAKALAGTATDLMSSPAVTVPTGTPLAAAARVMDDEHVKRLPVVDEMGRLVGIVTRGDLLKVHLRPDDEIEAEIVNGVFGKFLIGSDTEVTVTVADGVVTLTGRADRWSTADLALRLTRQVAGVVDVKGNLTYDLDDRQMLSTGLGFGSA</sequence>
<accession>A0ABQ3YF65</accession>
<dbReference type="Pfam" id="PF00571">
    <property type="entry name" value="CBS"/>
    <property type="match status" value="2"/>
</dbReference>
<dbReference type="Gene3D" id="3.10.580.10">
    <property type="entry name" value="CBS-domain"/>
    <property type="match status" value="1"/>
</dbReference>
<evidence type="ECO:0000313" key="6">
    <source>
        <dbReference type="Proteomes" id="UP000609879"/>
    </source>
</evidence>
<dbReference type="PROSITE" id="PS50914">
    <property type="entry name" value="BON"/>
    <property type="match status" value="1"/>
</dbReference>
<evidence type="ECO:0008006" key="7">
    <source>
        <dbReference type="Google" id="ProtNLM"/>
    </source>
</evidence>
<dbReference type="InterPro" id="IPR007055">
    <property type="entry name" value="BON_dom"/>
</dbReference>
<dbReference type="InterPro" id="IPR051257">
    <property type="entry name" value="Diverse_CBS-Domain"/>
</dbReference>
<dbReference type="PANTHER" id="PTHR43080">
    <property type="entry name" value="CBS DOMAIN-CONTAINING PROTEIN CBSX3, MITOCHONDRIAL"/>
    <property type="match status" value="1"/>
</dbReference>